<name>A0ABX7GWK6_9GAMM</name>
<accession>A0ABX7GWK6</accession>
<reference evidence="1 2" key="1">
    <citation type="submission" date="2020-10" db="EMBL/GenBank/DDBJ databases">
        <title>Phylogeny of dyella-like bacteria.</title>
        <authorList>
            <person name="Fu J."/>
        </authorList>
    </citation>
    <scope>NUCLEOTIDE SEQUENCE [LARGE SCALE GENOMIC DNA]</scope>
    <source>
        <strain evidence="1 2">DHOB09</strain>
    </source>
</reference>
<sequence>MKFETLMLHSLFAATLLICVLTFGSMLTAKTPVAHFAASHAPVAAASVHTAS</sequence>
<dbReference type="Proteomes" id="UP000663181">
    <property type="component" value="Chromosome"/>
</dbReference>
<evidence type="ECO:0000313" key="1">
    <source>
        <dbReference type="EMBL" id="QRN54797.1"/>
    </source>
</evidence>
<dbReference type="EMBL" id="CP064030">
    <property type="protein sequence ID" value="QRN54797.1"/>
    <property type="molecule type" value="Genomic_DNA"/>
</dbReference>
<keyword evidence="2" id="KW-1185">Reference proteome</keyword>
<dbReference type="RefSeq" id="WP_188798112.1">
    <property type="nucleotide sequence ID" value="NZ_BMIZ01000001.1"/>
</dbReference>
<organism evidence="1 2">
    <name type="scientific">Dyella caseinilytica</name>
    <dbReference type="NCBI Taxonomy" id="1849581"/>
    <lineage>
        <taxon>Bacteria</taxon>
        <taxon>Pseudomonadati</taxon>
        <taxon>Pseudomonadota</taxon>
        <taxon>Gammaproteobacteria</taxon>
        <taxon>Lysobacterales</taxon>
        <taxon>Rhodanobacteraceae</taxon>
        <taxon>Dyella</taxon>
    </lineage>
</organism>
<evidence type="ECO:0000313" key="2">
    <source>
        <dbReference type="Proteomes" id="UP000663181"/>
    </source>
</evidence>
<proteinExistence type="predicted"/>
<protein>
    <submittedName>
        <fullName evidence="1">Uncharacterized protein</fullName>
    </submittedName>
</protein>
<gene>
    <name evidence="1" type="ORF">ISN74_05420</name>
</gene>